<gene>
    <name evidence="1" type="ORF">BCR32DRAFT_326505</name>
</gene>
<reference evidence="1 2" key="2">
    <citation type="submission" date="2016-08" db="EMBL/GenBank/DDBJ databases">
        <title>Pervasive Adenine N6-methylation of Active Genes in Fungi.</title>
        <authorList>
            <consortium name="DOE Joint Genome Institute"/>
            <person name="Mondo S.J."/>
            <person name="Dannebaum R.O."/>
            <person name="Kuo R.C."/>
            <person name="Labutti K."/>
            <person name="Haridas S."/>
            <person name="Kuo A."/>
            <person name="Salamov A."/>
            <person name="Ahrendt S.R."/>
            <person name="Lipzen A."/>
            <person name="Sullivan W."/>
            <person name="Andreopoulos W.B."/>
            <person name="Clum A."/>
            <person name="Lindquist E."/>
            <person name="Daum C."/>
            <person name="Ramamoorthy G.K."/>
            <person name="Gryganskyi A."/>
            <person name="Culley D."/>
            <person name="Magnuson J.K."/>
            <person name="James T.Y."/>
            <person name="O'Malley M.A."/>
            <person name="Stajich J.E."/>
            <person name="Spatafora J.W."/>
            <person name="Visel A."/>
            <person name="Grigoriev I.V."/>
        </authorList>
    </citation>
    <scope>NUCLEOTIDE SEQUENCE [LARGE SCALE GENOMIC DNA]</scope>
    <source>
        <strain evidence="1 2">S4</strain>
    </source>
</reference>
<name>A0A1Y1XBR8_9FUNG</name>
<comment type="caution">
    <text evidence="1">The sequence shown here is derived from an EMBL/GenBank/DDBJ whole genome shotgun (WGS) entry which is preliminary data.</text>
</comment>
<keyword evidence="2" id="KW-1185">Reference proteome</keyword>
<sequence length="101" mass="11839">MKKDFIQGINKNFVNDEDISYNSKVTKVYESNIKATREYESSDNEESNTDRTRRFSVANESISYHKNSFMSKIINYHYTVEASGENFNDTESKSIYKTTTY</sequence>
<dbReference type="AlphaFoldDB" id="A0A1Y1XBR8"/>
<evidence type="ECO:0000313" key="2">
    <source>
        <dbReference type="Proteomes" id="UP000193944"/>
    </source>
</evidence>
<reference evidence="1 2" key="1">
    <citation type="submission" date="2016-08" db="EMBL/GenBank/DDBJ databases">
        <title>A Parts List for Fungal Cellulosomes Revealed by Comparative Genomics.</title>
        <authorList>
            <consortium name="DOE Joint Genome Institute"/>
            <person name="Haitjema C.H."/>
            <person name="Gilmore S.P."/>
            <person name="Henske J.K."/>
            <person name="Solomon K.V."/>
            <person name="De Groot R."/>
            <person name="Kuo A."/>
            <person name="Mondo S.J."/>
            <person name="Salamov A.A."/>
            <person name="Labutti K."/>
            <person name="Zhao Z."/>
            <person name="Chiniquy J."/>
            <person name="Barry K."/>
            <person name="Brewer H.M."/>
            <person name="Purvine S.O."/>
            <person name="Wright A.T."/>
            <person name="Boxma B."/>
            <person name="Van Alen T."/>
            <person name="Hackstein J.H."/>
            <person name="Baker S.E."/>
            <person name="Grigoriev I.V."/>
            <person name="O'Malley M.A."/>
        </authorList>
    </citation>
    <scope>NUCLEOTIDE SEQUENCE [LARGE SCALE GENOMIC DNA]</scope>
    <source>
        <strain evidence="1 2">S4</strain>
    </source>
</reference>
<protein>
    <submittedName>
        <fullName evidence="1">Uncharacterized protein</fullName>
    </submittedName>
</protein>
<proteinExistence type="predicted"/>
<evidence type="ECO:0000313" key="1">
    <source>
        <dbReference type="EMBL" id="ORX83188.1"/>
    </source>
</evidence>
<accession>A0A1Y1XBR8</accession>
<organism evidence="1 2">
    <name type="scientific">Anaeromyces robustus</name>
    <dbReference type="NCBI Taxonomy" id="1754192"/>
    <lineage>
        <taxon>Eukaryota</taxon>
        <taxon>Fungi</taxon>
        <taxon>Fungi incertae sedis</taxon>
        <taxon>Chytridiomycota</taxon>
        <taxon>Chytridiomycota incertae sedis</taxon>
        <taxon>Neocallimastigomycetes</taxon>
        <taxon>Neocallimastigales</taxon>
        <taxon>Neocallimastigaceae</taxon>
        <taxon>Anaeromyces</taxon>
    </lineage>
</organism>
<dbReference type="Proteomes" id="UP000193944">
    <property type="component" value="Unassembled WGS sequence"/>
</dbReference>
<dbReference type="EMBL" id="MCFG01000078">
    <property type="protein sequence ID" value="ORX83188.1"/>
    <property type="molecule type" value="Genomic_DNA"/>
</dbReference>